<protein>
    <recommendedName>
        <fullName evidence="1">DUF6589 domain-containing protein</fullName>
    </recommendedName>
</protein>
<dbReference type="Proteomes" id="UP000030671">
    <property type="component" value="Unassembled WGS sequence"/>
</dbReference>
<organism evidence="2 3">
    <name type="scientific">Heterobasidion irregulare (strain TC 32-1)</name>
    <dbReference type="NCBI Taxonomy" id="747525"/>
    <lineage>
        <taxon>Eukaryota</taxon>
        <taxon>Fungi</taxon>
        <taxon>Dikarya</taxon>
        <taxon>Basidiomycota</taxon>
        <taxon>Agaricomycotina</taxon>
        <taxon>Agaricomycetes</taxon>
        <taxon>Russulales</taxon>
        <taxon>Bondarzewiaceae</taxon>
        <taxon>Heterobasidion</taxon>
        <taxon>Heterobasidion annosum species complex</taxon>
    </lineage>
</organism>
<dbReference type="GeneID" id="20671726"/>
<proteinExistence type="predicted"/>
<dbReference type="InterPro" id="IPR046496">
    <property type="entry name" value="DUF6589"/>
</dbReference>
<dbReference type="Pfam" id="PF20231">
    <property type="entry name" value="DUF6589"/>
    <property type="match status" value="1"/>
</dbReference>
<reference evidence="2 3" key="1">
    <citation type="journal article" date="2012" name="New Phytol.">
        <title>Insight into trade-off between wood decay and parasitism from the genome of a fungal forest pathogen.</title>
        <authorList>
            <person name="Olson A."/>
            <person name="Aerts A."/>
            <person name="Asiegbu F."/>
            <person name="Belbahri L."/>
            <person name="Bouzid O."/>
            <person name="Broberg A."/>
            <person name="Canback B."/>
            <person name="Coutinho P.M."/>
            <person name="Cullen D."/>
            <person name="Dalman K."/>
            <person name="Deflorio G."/>
            <person name="van Diepen L.T."/>
            <person name="Dunand C."/>
            <person name="Duplessis S."/>
            <person name="Durling M."/>
            <person name="Gonthier P."/>
            <person name="Grimwood J."/>
            <person name="Fossdal C.G."/>
            <person name="Hansson D."/>
            <person name="Henrissat B."/>
            <person name="Hietala A."/>
            <person name="Himmelstrand K."/>
            <person name="Hoffmeister D."/>
            <person name="Hogberg N."/>
            <person name="James T.Y."/>
            <person name="Karlsson M."/>
            <person name="Kohler A."/>
            <person name="Kues U."/>
            <person name="Lee Y.H."/>
            <person name="Lin Y.C."/>
            <person name="Lind M."/>
            <person name="Lindquist E."/>
            <person name="Lombard V."/>
            <person name="Lucas S."/>
            <person name="Lunden K."/>
            <person name="Morin E."/>
            <person name="Murat C."/>
            <person name="Park J."/>
            <person name="Raffaello T."/>
            <person name="Rouze P."/>
            <person name="Salamov A."/>
            <person name="Schmutz J."/>
            <person name="Solheim H."/>
            <person name="Stahlberg J."/>
            <person name="Velez H."/>
            <person name="de Vries R.P."/>
            <person name="Wiebenga A."/>
            <person name="Woodward S."/>
            <person name="Yakovlev I."/>
            <person name="Garbelotto M."/>
            <person name="Martin F."/>
            <person name="Grigoriev I.V."/>
            <person name="Stenlid J."/>
        </authorList>
    </citation>
    <scope>NUCLEOTIDE SEQUENCE [LARGE SCALE GENOMIC DNA]</scope>
    <source>
        <strain evidence="2 3">TC 32-1</strain>
    </source>
</reference>
<dbReference type="InParanoid" id="W4JN22"/>
<gene>
    <name evidence="2" type="ORF">HETIRDRAFT_332376</name>
</gene>
<feature type="non-terminal residue" evidence="2">
    <location>
        <position position="1"/>
    </location>
</feature>
<feature type="domain" description="DUF6589" evidence="1">
    <location>
        <begin position="3"/>
        <end position="56"/>
    </location>
</feature>
<sequence length="57" mass="6543">LYKTEVYSLPAININELFISGNTKVINAILKELKIDILTTKFMQEIKLMVEDQLSLT</sequence>
<evidence type="ECO:0000259" key="1">
    <source>
        <dbReference type="Pfam" id="PF20231"/>
    </source>
</evidence>
<dbReference type="RefSeq" id="XP_009553420.1">
    <property type="nucleotide sequence ID" value="XM_009555125.1"/>
</dbReference>
<dbReference type="AlphaFoldDB" id="W4JN22"/>
<dbReference type="OrthoDB" id="2496395at2759"/>
<dbReference type="EMBL" id="KI925467">
    <property type="protein sequence ID" value="ETW74962.1"/>
    <property type="molecule type" value="Genomic_DNA"/>
</dbReference>
<evidence type="ECO:0000313" key="3">
    <source>
        <dbReference type="Proteomes" id="UP000030671"/>
    </source>
</evidence>
<name>W4JN22_HETIT</name>
<dbReference type="KEGG" id="hir:HETIRDRAFT_332376"/>
<keyword evidence="3" id="KW-1185">Reference proteome</keyword>
<dbReference type="HOGENOM" id="CLU_3002006_0_0_1"/>
<evidence type="ECO:0000313" key="2">
    <source>
        <dbReference type="EMBL" id="ETW74962.1"/>
    </source>
</evidence>
<accession>W4JN22</accession>